<gene>
    <name evidence="2" type="ORF">OKIOD_LOCUS9876</name>
</gene>
<accession>A0ABN7SS48</accession>
<sequence length="163" mass="19380">MFIRGLRNLPFSTVVVLVTFSTIGFVEHQKFIKTWVKQTVPVPDFSRFGLFDIFTEENIYDEEVDLSENDSSENSSEKDEAPAEIITDPKFWEKNDRKIEERFRKRKQRLEAYCREKEINDMREWKTRNRHFYVGDAEHKLLGCVPLKAGCTSWIYWQGGLFL</sequence>
<evidence type="ECO:0000256" key="1">
    <source>
        <dbReference type="SAM" id="MobiDB-lite"/>
    </source>
</evidence>
<dbReference type="Proteomes" id="UP001158576">
    <property type="component" value="Chromosome 1"/>
</dbReference>
<name>A0ABN7SS48_OIKDI</name>
<keyword evidence="3" id="KW-1185">Reference proteome</keyword>
<feature type="region of interest" description="Disordered" evidence="1">
    <location>
        <begin position="65"/>
        <end position="84"/>
    </location>
</feature>
<evidence type="ECO:0000313" key="3">
    <source>
        <dbReference type="Proteomes" id="UP001158576"/>
    </source>
</evidence>
<reference evidence="2 3" key="1">
    <citation type="submission" date="2021-04" db="EMBL/GenBank/DDBJ databases">
        <authorList>
            <person name="Bliznina A."/>
        </authorList>
    </citation>
    <scope>NUCLEOTIDE SEQUENCE [LARGE SCALE GENOMIC DNA]</scope>
</reference>
<protein>
    <submittedName>
        <fullName evidence="2">Oidioi.mRNA.OKI2018_I69.chr1.g1111.t1.cds</fullName>
    </submittedName>
</protein>
<organism evidence="2 3">
    <name type="scientific">Oikopleura dioica</name>
    <name type="common">Tunicate</name>
    <dbReference type="NCBI Taxonomy" id="34765"/>
    <lineage>
        <taxon>Eukaryota</taxon>
        <taxon>Metazoa</taxon>
        <taxon>Chordata</taxon>
        <taxon>Tunicata</taxon>
        <taxon>Appendicularia</taxon>
        <taxon>Copelata</taxon>
        <taxon>Oikopleuridae</taxon>
        <taxon>Oikopleura</taxon>
    </lineage>
</organism>
<proteinExistence type="predicted"/>
<dbReference type="EMBL" id="OU015566">
    <property type="protein sequence ID" value="CAG5104139.1"/>
    <property type="molecule type" value="Genomic_DNA"/>
</dbReference>
<evidence type="ECO:0000313" key="2">
    <source>
        <dbReference type="EMBL" id="CAG5104139.1"/>
    </source>
</evidence>